<gene>
    <name evidence="2" type="ORF">GA0061080_102210</name>
</gene>
<dbReference type="InterPro" id="IPR009057">
    <property type="entry name" value="Homeodomain-like_sf"/>
</dbReference>
<dbReference type="Pfam" id="PF08765">
    <property type="entry name" value="Mor"/>
    <property type="match status" value="1"/>
</dbReference>
<dbReference type="InterPro" id="IPR014875">
    <property type="entry name" value="Mor_transcription_activator"/>
</dbReference>
<dbReference type="Proteomes" id="UP000199698">
    <property type="component" value="Unassembled WGS sequence"/>
</dbReference>
<dbReference type="RefSeq" id="WP_202112856.1">
    <property type="nucleotide sequence ID" value="NZ_FMBA01000022.1"/>
</dbReference>
<organism evidence="2 3">
    <name type="scientific">Gilliamella intestini</name>
    <dbReference type="NCBI Taxonomy" id="1798183"/>
    <lineage>
        <taxon>Bacteria</taxon>
        <taxon>Pseudomonadati</taxon>
        <taxon>Pseudomonadota</taxon>
        <taxon>Gammaproteobacteria</taxon>
        <taxon>Orbales</taxon>
        <taxon>Orbaceae</taxon>
        <taxon>Gilliamella</taxon>
    </lineage>
</organism>
<keyword evidence="3" id="KW-1185">Reference proteome</keyword>
<feature type="domain" description="Mor transcription activator" evidence="1">
    <location>
        <begin position="9"/>
        <end position="114"/>
    </location>
</feature>
<dbReference type="InterPro" id="IPR052411">
    <property type="entry name" value="c-mor_Regulatory_Protein"/>
</dbReference>
<dbReference type="PANTHER" id="PTHR37812">
    <property type="entry name" value="MU-LIKE PROPHAGE FLUMU PROTEIN C"/>
    <property type="match status" value="1"/>
</dbReference>
<sequence length="120" mass="13822">MTKSAMSIKRHELLTHVSLSVANDAMDYGLPEDIAAQLGDSIANTISELFGGQNFTFPRDYIFKLNQRDLQIYDAFKGNNYAELSQKYNMTERGIRKVIDRVHKRMIKEKQPTLFDFNDA</sequence>
<evidence type="ECO:0000313" key="3">
    <source>
        <dbReference type="Proteomes" id="UP000199698"/>
    </source>
</evidence>
<reference evidence="3" key="1">
    <citation type="submission" date="2016-08" db="EMBL/GenBank/DDBJ databases">
        <authorList>
            <person name="Varghese N."/>
            <person name="Submissions Spin"/>
        </authorList>
    </citation>
    <scope>NUCLEOTIDE SEQUENCE [LARGE SCALE GENOMIC DNA]</scope>
    <source>
        <strain evidence="3">R-53144</strain>
    </source>
</reference>
<dbReference type="PANTHER" id="PTHR37812:SF1">
    <property type="entry name" value="MU-LIKE PROPHAGE FLUMU PROTEIN C"/>
    <property type="match status" value="1"/>
</dbReference>
<name>A0A1C4BKV4_9GAMM</name>
<evidence type="ECO:0000313" key="2">
    <source>
        <dbReference type="EMBL" id="SCC07477.1"/>
    </source>
</evidence>
<dbReference type="AlphaFoldDB" id="A0A1C4BKV4"/>
<accession>A0A1C4BKV4</accession>
<dbReference type="Gene3D" id="1.10.10.60">
    <property type="entry name" value="Homeodomain-like"/>
    <property type="match status" value="1"/>
</dbReference>
<dbReference type="SUPFAM" id="SSF46689">
    <property type="entry name" value="Homeodomain-like"/>
    <property type="match status" value="1"/>
</dbReference>
<dbReference type="STRING" id="1798183.GA0061080_102210"/>
<evidence type="ECO:0000259" key="1">
    <source>
        <dbReference type="Pfam" id="PF08765"/>
    </source>
</evidence>
<dbReference type="EMBL" id="FMBA01000022">
    <property type="protein sequence ID" value="SCC07477.1"/>
    <property type="molecule type" value="Genomic_DNA"/>
</dbReference>
<protein>
    <submittedName>
        <fullName evidence="2">Mor transcription activator family protein</fullName>
    </submittedName>
</protein>
<proteinExistence type="predicted"/>